<sequence length="791" mass="88431">MQPSLIQAYTLKLIQFRWWVILLSFLIAIFIASGVKNLTFDTDYRVFFSDENPELIAFEKLQNTYSKEDNILIALTPKNGSLFTAENLAAVEWLTEQAWQIPYSSRVDSISNYQHTYAEEDDLIVEDLVYQAENLTPEAIQRIRQIALSEPRLVQSLINESGTVTGINIINQFSQQNQTETPEAVYFTRDLIEQFKEKYPQFEVHASGITMLNHAFTEASMQDMTTLIPLMYLFIFIMLLLLLKSLSSLIGIVFVIAFSITAAMGMAGWFGIALTPPSASAPTIIMTLAVADSVHFLISMLALMKRGYTKNDAIVESMRINIGPIFLTSLTTAIGFLAMNASDAPPFHDLGNITAMGVGFAFLFTIFFLPAWMAALPVKVKANLDPDHKDTMTKLADFVIKRQKSLFWGCTFMLIFFAAMIPKMVIDDNFVEYFDESVQFREDSDYVIDNLTGISMAFYSIESGESQGMNHPEFLAKIAQFQDWLEAQSEVVHVNSIADTLKRLNKNLHADDPAWYKMPDQQDLAAQYLLLYEMSLPYGLDLNNQINVDKSATKIAVTLDNLSTAQIIDFNQRAEQWLKDHTPPVMQAKGTSTDIMFSNITMRNIEQMMSGSAIALVLISLILLFALKSVKLGTLSLIPNLTPAIMAVGIWALTYGVLGMAASIVFAISIGVVVDDTVHFLSKYVRARREMKLTTPDAIRYAFSTVGQALWITTVVLIVGFALLSQSTFLVNQQTGILMAITIACALILDFLFLPALLLKIDKDPIKTTTKNIPEKNLPPLSHSSNSRKIP</sequence>
<feature type="transmembrane region" description="Helical" evidence="7">
    <location>
        <begin position="701"/>
        <end position="724"/>
    </location>
</feature>
<dbReference type="GO" id="GO:0005886">
    <property type="term" value="C:plasma membrane"/>
    <property type="evidence" value="ECO:0007669"/>
    <property type="project" value="UniProtKB-SubCell"/>
</dbReference>
<feature type="compositionally biased region" description="Polar residues" evidence="6">
    <location>
        <begin position="782"/>
        <end position="791"/>
    </location>
</feature>
<evidence type="ECO:0000256" key="5">
    <source>
        <dbReference type="ARBA" id="ARBA00023136"/>
    </source>
</evidence>
<protein>
    <submittedName>
        <fullName evidence="9">Predicted exporter of the RND superfamily</fullName>
    </submittedName>
</protein>
<reference evidence="9" key="1">
    <citation type="submission" date="2018-06" db="EMBL/GenBank/DDBJ databases">
        <authorList>
            <person name="Zhirakovskaya E."/>
        </authorList>
    </citation>
    <scope>NUCLEOTIDE SEQUENCE</scope>
</reference>
<evidence type="ECO:0000256" key="3">
    <source>
        <dbReference type="ARBA" id="ARBA00022692"/>
    </source>
</evidence>
<feature type="transmembrane region" description="Helical" evidence="7">
    <location>
        <begin position="608"/>
        <end position="627"/>
    </location>
</feature>
<feature type="domain" description="SSD" evidence="8">
    <location>
        <begin position="253"/>
        <end position="375"/>
    </location>
</feature>
<evidence type="ECO:0000256" key="4">
    <source>
        <dbReference type="ARBA" id="ARBA00022989"/>
    </source>
</evidence>
<evidence type="ECO:0000256" key="6">
    <source>
        <dbReference type="SAM" id="MobiDB-lite"/>
    </source>
</evidence>
<dbReference type="SUPFAM" id="SSF82866">
    <property type="entry name" value="Multidrug efflux transporter AcrB transmembrane domain"/>
    <property type="match status" value="2"/>
</dbReference>
<evidence type="ECO:0000256" key="1">
    <source>
        <dbReference type="ARBA" id="ARBA00004651"/>
    </source>
</evidence>
<dbReference type="PROSITE" id="PS50156">
    <property type="entry name" value="SSD"/>
    <property type="match status" value="1"/>
</dbReference>
<dbReference type="Gene3D" id="1.20.1640.10">
    <property type="entry name" value="Multidrug efflux transporter AcrB transmembrane domain"/>
    <property type="match status" value="2"/>
</dbReference>
<feature type="transmembrane region" description="Helical" evidence="7">
    <location>
        <begin position="634"/>
        <end position="654"/>
    </location>
</feature>
<evidence type="ECO:0000259" key="8">
    <source>
        <dbReference type="PROSITE" id="PS50156"/>
    </source>
</evidence>
<dbReference type="Pfam" id="PF03176">
    <property type="entry name" value="MMPL"/>
    <property type="match status" value="2"/>
</dbReference>
<feature type="region of interest" description="Disordered" evidence="6">
    <location>
        <begin position="772"/>
        <end position="791"/>
    </location>
</feature>
<keyword evidence="3 7" id="KW-0812">Transmembrane</keyword>
<comment type="subcellular location">
    <subcellularLocation>
        <location evidence="1">Cell membrane</location>
        <topology evidence="1">Multi-pass membrane protein</topology>
    </subcellularLocation>
</comment>
<dbReference type="InterPro" id="IPR004869">
    <property type="entry name" value="MMPL_dom"/>
</dbReference>
<keyword evidence="2" id="KW-1003">Cell membrane</keyword>
<feature type="transmembrane region" description="Helical" evidence="7">
    <location>
        <begin position="660"/>
        <end position="681"/>
    </location>
</feature>
<gene>
    <name evidence="9" type="ORF">MNBD_GAMMA04-1954</name>
</gene>
<proteinExistence type="predicted"/>
<dbReference type="EMBL" id="UOFB01000227">
    <property type="protein sequence ID" value="VAW47939.1"/>
    <property type="molecule type" value="Genomic_DNA"/>
</dbReference>
<evidence type="ECO:0000256" key="2">
    <source>
        <dbReference type="ARBA" id="ARBA00022475"/>
    </source>
</evidence>
<dbReference type="PANTHER" id="PTHR33406">
    <property type="entry name" value="MEMBRANE PROTEIN MJ1562-RELATED"/>
    <property type="match status" value="1"/>
</dbReference>
<dbReference type="InterPro" id="IPR000731">
    <property type="entry name" value="SSD"/>
</dbReference>
<keyword evidence="5 7" id="KW-0472">Membrane</keyword>
<organism evidence="9">
    <name type="scientific">hydrothermal vent metagenome</name>
    <dbReference type="NCBI Taxonomy" id="652676"/>
    <lineage>
        <taxon>unclassified sequences</taxon>
        <taxon>metagenomes</taxon>
        <taxon>ecological metagenomes</taxon>
    </lineage>
</organism>
<evidence type="ECO:0000313" key="9">
    <source>
        <dbReference type="EMBL" id="VAW47939.1"/>
    </source>
</evidence>
<keyword evidence="4 7" id="KW-1133">Transmembrane helix</keyword>
<dbReference type="AlphaFoldDB" id="A0A3B0WEZ8"/>
<accession>A0A3B0WEZ8</accession>
<feature type="transmembrane region" description="Helical" evidence="7">
    <location>
        <begin position="224"/>
        <end position="243"/>
    </location>
</feature>
<name>A0A3B0WEZ8_9ZZZZ</name>
<feature type="transmembrane region" description="Helical" evidence="7">
    <location>
        <begin position="250"/>
        <end position="272"/>
    </location>
</feature>
<feature type="transmembrane region" description="Helical" evidence="7">
    <location>
        <begin position="353"/>
        <end position="375"/>
    </location>
</feature>
<feature type="transmembrane region" description="Helical" evidence="7">
    <location>
        <begin position="406"/>
        <end position="426"/>
    </location>
</feature>
<feature type="transmembrane region" description="Helical" evidence="7">
    <location>
        <begin position="736"/>
        <end position="759"/>
    </location>
</feature>
<dbReference type="InterPro" id="IPR050545">
    <property type="entry name" value="Mycobact_MmpL"/>
</dbReference>
<dbReference type="PANTHER" id="PTHR33406:SF13">
    <property type="entry name" value="MEMBRANE PROTEIN YDFJ"/>
    <property type="match status" value="1"/>
</dbReference>
<feature type="transmembrane region" description="Helical" evidence="7">
    <location>
        <begin position="324"/>
        <end position="341"/>
    </location>
</feature>
<evidence type="ECO:0000256" key="7">
    <source>
        <dbReference type="SAM" id="Phobius"/>
    </source>
</evidence>
<feature type="transmembrane region" description="Helical" evidence="7">
    <location>
        <begin position="16"/>
        <end position="35"/>
    </location>
</feature>
<feature type="transmembrane region" description="Helical" evidence="7">
    <location>
        <begin position="284"/>
        <end position="303"/>
    </location>
</feature>